<evidence type="ECO:0000313" key="3">
    <source>
        <dbReference type="Proteomes" id="UP000237682"/>
    </source>
</evidence>
<dbReference type="Pfam" id="PF06674">
    <property type="entry name" value="DUF1176"/>
    <property type="match status" value="1"/>
</dbReference>
<dbReference type="Proteomes" id="UP000237682">
    <property type="component" value="Unassembled WGS sequence"/>
</dbReference>
<feature type="signal peptide" evidence="1">
    <location>
        <begin position="1"/>
        <end position="20"/>
    </location>
</feature>
<reference evidence="2 3" key="1">
    <citation type="submission" date="2018-02" db="EMBL/GenBank/DDBJ databases">
        <title>Whole genome sequencing of endophytic bacterium.</title>
        <authorList>
            <person name="Eedara R."/>
            <person name="Podile A.R."/>
        </authorList>
    </citation>
    <scope>NUCLEOTIDE SEQUENCE [LARGE SCALE GENOMIC DNA]</scope>
    <source>
        <strain evidence="2 3">RP1T</strain>
    </source>
</reference>
<sequence>MRRLSIAFLTTALLAGSATAETFKDWQVNCDASRQCRAIGLAAGDPDARGYLGIHRSFETSAPVELRFAVADPTGGLAGRPHVLLADGKSIASLARPITFSEPEEDGGLVEATLAVDETSNLLQALRQHHSLQLQAADGSLAVNVSLAGATAAWLYMEERLGRNALPAGPAT</sequence>
<protein>
    <recommendedName>
        <fullName evidence="4">DUF1176 domain-containing protein</fullName>
    </recommendedName>
</protein>
<proteinExistence type="predicted"/>
<dbReference type="RefSeq" id="WP_105862189.1">
    <property type="nucleotide sequence ID" value="NZ_PUEJ01000004.1"/>
</dbReference>
<feature type="chain" id="PRO_5015462636" description="DUF1176 domain-containing protein" evidence="1">
    <location>
        <begin position="21"/>
        <end position="172"/>
    </location>
</feature>
<dbReference type="EMBL" id="PUEJ01000004">
    <property type="protein sequence ID" value="PRH87250.1"/>
    <property type="molecule type" value="Genomic_DNA"/>
</dbReference>
<dbReference type="OrthoDB" id="330924at2"/>
<keyword evidence="3" id="KW-1185">Reference proteome</keyword>
<comment type="caution">
    <text evidence="2">The sequence shown here is derived from an EMBL/GenBank/DDBJ whole genome shotgun (WGS) entry which is preliminary data.</text>
</comment>
<gene>
    <name evidence="2" type="ORF">C5L14_11480</name>
</gene>
<evidence type="ECO:0008006" key="4">
    <source>
        <dbReference type="Google" id="ProtNLM"/>
    </source>
</evidence>
<accession>A0A2S9QD67</accession>
<name>A0A2S9QD67_9HYPH</name>
<organism evidence="2 3">
    <name type="scientific">Labrys okinawensis</name>
    <dbReference type="NCBI Taxonomy" id="346911"/>
    <lineage>
        <taxon>Bacteria</taxon>
        <taxon>Pseudomonadati</taxon>
        <taxon>Pseudomonadota</taxon>
        <taxon>Alphaproteobacteria</taxon>
        <taxon>Hyphomicrobiales</taxon>
        <taxon>Xanthobacteraceae</taxon>
        <taxon>Labrys</taxon>
    </lineage>
</organism>
<keyword evidence="1" id="KW-0732">Signal</keyword>
<dbReference type="Gene3D" id="2.60.40.1880">
    <property type="entry name" value="Invasion associated locus B (IalB) protein"/>
    <property type="match status" value="1"/>
</dbReference>
<dbReference type="InterPro" id="IPR038696">
    <property type="entry name" value="IalB_sf"/>
</dbReference>
<dbReference type="AlphaFoldDB" id="A0A2S9QD67"/>
<dbReference type="InterPro" id="IPR009560">
    <property type="entry name" value="DUF1176"/>
</dbReference>
<evidence type="ECO:0000256" key="1">
    <source>
        <dbReference type="SAM" id="SignalP"/>
    </source>
</evidence>
<evidence type="ECO:0000313" key="2">
    <source>
        <dbReference type="EMBL" id="PRH87250.1"/>
    </source>
</evidence>